<evidence type="ECO:0000313" key="4">
    <source>
        <dbReference type="Proteomes" id="UP000020529"/>
    </source>
</evidence>
<dbReference type="Pfam" id="PF13280">
    <property type="entry name" value="WYL"/>
    <property type="match status" value="1"/>
</dbReference>
<reference evidence="3 4" key="1">
    <citation type="submission" date="2014-02" db="EMBL/GenBank/DDBJ databases">
        <authorList>
            <person name="Sears C."/>
            <person name="Carroll K."/>
            <person name="Sack B.R."/>
            <person name="Qadri F."/>
            <person name="Myers L.L."/>
            <person name="Chung G.-T."/>
            <person name="Escheverria P."/>
            <person name="Fraser C.M."/>
            <person name="Sadzewicz L."/>
            <person name="Shefchek K.A."/>
            <person name="Tallon L."/>
            <person name="Das S.P."/>
            <person name="Daugherty S."/>
            <person name="Mongodin E.F."/>
        </authorList>
    </citation>
    <scope>NUCLEOTIDE SEQUENCE [LARGE SCALE GENOMIC DNA]</scope>
    <source>
        <strain evidence="4">3988T(B)14</strain>
    </source>
</reference>
<evidence type="ECO:0000313" key="3">
    <source>
        <dbReference type="EMBL" id="EXY77125.1"/>
    </source>
</evidence>
<gene>
    <name evidence="3" type="ORF">M124_3978</name>
</gene>
<feature type="domain" description="WCX" evidence="2">
    <location>
        <begin position="226"/>
        <end position="296"/>
    </location>
</feature>
<comment type="caution">
    <text evidence="3">The sequence shown here is derived from an EMBL/GenBank/DDBJ whole genome shotgun (WGS) entry which is preliminary data.</text>
</comment>
<dbReference type="InterPro" id="IPR026881">
    <property type="entry name" value="WYL_dom"/>
</dbReference>
<dbReference type="InterPro" id="IPR057727">
    <property type="entry name" value="WCX_dom"/>
</dbReference>
<evidence type="ECO:0000259" key="2">
    <source>
        <dbReference type="Pfam" id="PF25583"/>
    </source>
</evidence>
<sequence length="300" mass="35590">MPTKNTIRRNYLIIRRILQNDYPSKRTLLDYMKRYDVEIGERTFQRDLADIRSNFDIEIIYDEQKSGYYAQTDSTFDFDKLLYFIGLAESSDIILSTVKDRNKLLEYLSISPTPHAKGVENIGRLLQAIQSQMSIHFEHRNYQTGRLKEYTVFPYLLKEFEGMWYMFAYVDELKAFRTFGLDRISDLIITDNHFQREKVLELTADKFNQIYGIIYEPDNNPNAPIEKVELRFSDTMLHYLKALPLHQSQTIDENIVTLHLIINPELENKIISYGEQVEVLYPLSLRERIIKRLQKAISQY</sequence>
<proteinExistence type="predicted"/>
<organism evidence="3 4">
    <name type="scientific">Bacteroides fragilis str. 3988T(B)14</name>
    <dbReference type="NCBI Taxonomy" id="1339315"/>
    <lineage>
        <taxon>Bacteria</taxon>
        <taxon>Pseudomonadati</taxon>
        <taxon>Bacteroidota</taxon>
        <taxon>Bacteroidia</taxon>
        <taxon>Bacteroidales</taxon>
        <taxon>Bacteroidaceae</taxon>
        <taxon>Bacteroides</taxon>
    </lineage>
</organism>
<dbReference type="PANTHER" id="PTHR34580">
    <property type="match status" value="1"/>
</dbReference>
<dbReference type="PROSITE" id="PS52050">
    <property type="entry name" value="WYL"/>
    <property type="match status" value="1"/>
</dbReference>
<evidence type="ECO:0000259" key="1">
    <source>
        <dbReference type="Pfam" id="PF13280"/>
    </source>
</evidence>
<protein>
    <submittedName>
        <fullName evidence="3">WYL domain protein</fullName>
    </submittedName>
</protein>
<dbReference type="Pfam" id="PF25583">
    <property type="entry name" value="WCX"/>
    <property type="match status" value="1"/>
</dbReference>
<dbReference type="InterPro" id="IPR051534">
    <property type="entry name" value="CBASS_pafABC_assoc_protein"/>
</dbReference>
<dbReference type="AlphaFoldDB" id="A0A015W9K8"/>
<feature type="domain" description="WYL" evidence="1">
    <location>
        <begin position="121"/>
        <end position="187"/>
    </location>
</feature>
<dbReference type="PANTHER" id="PTHR34580:SF9">
    <property type="entry name" value="SLL5097 PROTEIN"/>
    <property type="match status" value="1"/>
</dbReference>
<dbReference type="EMBL" id="JGCY01000001">
    <property type="protein sequence ID" value="EXY77125.1"/>
    <property type="molecule type" value="Genomic_DNA"/>
</dbReference>
<dbReference type="PATRIC" id="fig|1339315.3.peg.4"/>
<name>A0A015W9K8_BACFG</name>
<dbReference type="Proteomes" id="UP000020529">
    <property type="component" value="Unassembled WGS sequence"/>
</dbReference>
<accession>A0A015W9K8</accession>